<accession>A0A0F9KH91</accession>
<protein>
    <recommendedName>
        <fullName evidence="2">FTP domain-containing protein</fullName>
    </recommendedName>
</protein>
<dbReference type="SUPFAM" id="SSF55486">
    <property type="entry name" value="Metalloproteases ('zincins'), catalytic domain"/>
    <property type="match status" value="1"/>
</dbReference>
<comment type="caution">
    <text evidence="1">The sequence shown here is derived from an EMBL/GenBank/DDBJ whole genome shotgun (WGS) entry which is preliminary data.</text>
</comment>
<gene>
    <name evidence="1" type="ORF">LCGC14_1634620</name>
</gene>
<sequence>MLRWMLIVFFLPTILFAQTSLKEQYPDVTIQKRPGITAVFGATMNEADDAPSAAINWLGQYQNVFGIDNLDLELIRTNELKFGTHSVFVYRQMIGEVPVEESFVRIVVANGEKAVVSFVTGKYLVSAAEFPKPQIDASEALAVPSQMAQYRNLTIWEDPELAIFREPIPTQVWKFAGESKDLANPERYIFFVDTANGNLVHVEDDVHYDIWGNVSGYASPGTQPDLPGNPPDLFTMSDIKVWIDGGSGVFTNRDGDYRLPYPTPYRVDVVTNINQGMWAAVYNIGGDDLKLLQSAVGGEQHDFIYNIDTEEFDTSQVNAFIHVTSTHNFYKDRAPTFTALDVSFHTDVNVNSVCNAYFMGNRIVFFRAGGNPFGMTCVNTAYSQVIAHEYGHFVVNRLGLAQGAFGEGYADAVSLLQYDDYLVGRDFCMENTSIRDYSCEPVTYPCEIPQQCNTECFRHGWVHGCGKMLGGLWWLIRQNLGDVYGPEVGLEVTQQLFVDWSLITNGGEPVGSNP</sequence>
<name>A0A0F9KH91_9ZZZZ</name>
<organism evidence="1">
    <name type="scientific">marine sediment metagenome</name>
    <dbReference type="NCBI Taxonomy" id="412755"/>
    <lineage>
        <taxon>unclassified sequences</taxon>
        <taxon>metagenomes</taxon>
        <taxon>ecological metagenomes</taxon>
    </lineage>
</organism>
<dbReference type="EMBL" id="LAZR01013533">
    <property type="protein sequence ID" value="KKM21513.1"/>
    <property type="molecule type" value="Genomic_DNA"/>
</dbReference>
<feature type="non-terminal residue" evidence="1">
    <location>
        <position position="514"/>
    </location>
</feature>
<reference evidence="1" key="1">
    <citation type="journal article" date="2015" name="Nature">
        <title>Complex archaea that bridge the gap between prokaryotes and eukaryotes.</title>
        <authorList>
            <person name="Spang A."/>
            <person name="Saw J.H."/>
            <person name="Jorgensen S.L."/>
            <person name="Zaremba-Niedzwiedzka K."/>
            <person name="Martijn J."/>
            <person name="Lind A.E."/>
            <person name="van Eijk R."/>
            <person name="Schleper C."/>
            <person name="Guy L."/>
            <person name="Ettema T.J."/>
        </authorList>
    </citation>
    <scope>NUCLEOTIDE SEQUENCE</scope>
</reference>
<evidence type="ECO:0008006" key="2">
    <source>
        <dbReference type="Google" id="ProtNLM"/>
    </source>
</evidence>
<dbReference type="AlphaFoldDB" id="A0A0F9KH91"/>
<evidence type="ECO:0000313" key="1">
    <source>
        <dbReference type="EMBL" id="KKM21513.1"/>
    </source>
</evidence>
<proteinExistence type="predicted"/>